<dbReference type="PROSITE" id="PS51257">
    <property type="entry name" value="PROKAR_LIPOPROTEIN"/>
    <property type="match status" value="1"/>
</dbReference>
<gene>
    <name evidence="3" type="ORF">caldi_20640</name>
</gene>
<proteinExistence type="inferred from homology"/>
<feature type="region of interest" description="Disordered" evidence="2">
    <location>
        <begin position="31"/>
        <end position="89"/>
    </location>
</feature>
<evidence type="ECO:0000256" key="2">
    <source>
        <dbReference type="SAM" id="MobiDB-lite"/>
    </source>
</evidence>
<comment type="similarity">
    <text evidence="1">Belongs to the UPF0065 (bug) family.</text>
</comment>
<dbReference type="InterPro" id="IPR005064">
    <property type="entry name" value="BUG"/>
</dbReference>
<dbReference type="EMBL" id="AP025628">
    <property type="protein sequence ID" value="BDG60974.1"/>
    <property type="molecule type" value="Genomic_DNA"/>
</dbReference>
<dbReference type="AlphaFoldDB" id="A0AA35CKH1"/>
<dbReference type="Gene3D" id="3.40.190.10">
    <property type="entry name" value="Periplasmic binding protein-like II"/>
    <property type="match status" value="1"/>
</dbReference>
<dbReference type="PANTHER" id="PTHR42928:SF1">
    <property type="entry name" value="BLR4371 PROTEIN"/>
    <property type="match status" value="1"/>
</dbReference>
<evidence type="ECO:0000256" key="1">
    <source>
        <dbReference type="ARBA" id="ARBA00006987"/>
    </source>
</evidence>
<dbReference type="Gene3D" id="3.40.190.150">
    <property type="entry name" value="Bordetella uptake gene, domain 1"/>
    <property type="match status" value="1"/>
</dbReference>
<accession>A0AA35CKH1</accession>
<sequence>MIHHRQPWQRGLVALLAGLGLTVLAGCGGGQAPAQGSQRSGQDQPSAQAQPAGPAQSPGQGSPAGASGAAAVTPRPPDKPVEFVVTTEPGGGSDQYARFITSVIDKYKLSPQPFLVVNKPGGAGAVGLQYLYGKKGDPNAVLITLNSVFTTPQLQKLPFKAIASDFTPVALMALDPFVLWTHVDSWKTWDDFVKAARERSVTVVGTGSKQEDEILFNLLQRALGGQPFKYVPEKGGGQVAAQVAGKHVEASVNQPSEASPHYPDRMRPLVAFTEERLKFLPDVPTYKEVGLGDHSELAYYQVRGIIAAPGIPEENRAWLVDLFKRVFETKEWQDYLSQNMMVARFLGGDEFRQFLHQYDTLHAQLMRDIGWVK</sequence>
<dbReference type="RefSeq" id="WP_264841657.1">
    <property type="nucleotide sequence ID" value="NZ_AP025628.1"/>
</dbReference>
<protein>
    <submittedName>
        <fullName evidence="3">Tricarboxylate transporter</fullName>
    </submittedName>
</protein>
<keyword evidence="4" id="KW-1185">Reference proteome</keyword>
<dbReference type="CDD" id="cd07012">
    <property type="entry name" value="PBP2_Bug_TTT"/>
    <property type="match status" value="1"/>
</dbReference>
<name>A0AA35CKH1_9FIRM</name>
<dbReference type="InterPro" id="IPR042100">
    <property type="entry name" value="Bug_dom1"/>
</dbReference>
<organism evidence="3 4">
    <name type="scientific">Caldinitratiruptor microaerophilus</name>
    <dbReference type="NCBI Taxonomy" id="671077"/>
    <lineage>
        <taxon>Bacteria</taxon>
        <taxon>Bacillati</taxon>
        <taxon>Bacillota</taxon>
        <taxon>Clostridia</taxon>
        <taxon>Eubacteriales</taxon>
        <taxon>Symbiobacteriaceae</taxon>
        <taxon>Caldinitratiruptor</taxon>
    </lineage>
</organism>
<dbReference type="Pfam" id="PF03401">
    <property type="entry name" value="TctC"/>
    <property type="match status" value="1"/>
</dbReference>
<dbReference type="PANTHER" id="PTHR42928">
    <property type="entry name" value="TRICARBOXYLATE-BINDING PROTEIN"/>
    <property type="match status" value="1"/>
</dbReference>
<evidence type="ECO:0000313" key="4">
    <source>
        <dbReference type="Proteomes" id="UP001163687"/>
    </source>
</evidence>
<feature type="compositionally biased region" description="Low complexity" evidence="2">
    <location>
        <begin position="32"/>
        <end position="71"/>
    </location>
</feature>
<reference evidence="3" key="1">
    <citation type="submission" date="2022-03" db="EMBL/GenBank/DDBJ databases">
        <title>Complete genome sequence of Caldinitratiruptor microaerophilus.</title>
        <authorList>
            <person name="Mukaiyama R."/>
            <person name="Nishiyama T."/>
            <person name="Ueda K."/>
        </authorList>
    </citation>
    <scope>NUCLEOTIDE SEQUENCE</scope>
    <source>
        <strain evidence="3">JCM 16183</strain>
    </source>
</reference>
<dbReference type="PIRSF" id="PIRSF017082">
    <property type="entry name" value="YflP"/>
    <property type="match status" value="1"/>
</dbReference>
<dbReference type="Proteomes" id="UP001163687">
    <property type="component" value="Chromosome"/>
</dbReference>
<dbReference type="KEGG" id="cmic:caldi_20640"/>
<evidence type="ECO:0000313" key="3">
    <source>
        <dbReference type="EMBL" id="BDG60974.1"/>
    </source>
</evidence>